<keyword evidence="5" id="KW-0411">Iron-sulfur</keyword>
<protein>
    <submittedName>
        <fullName evidence="7">Nitrate reductase</fullName>
    </submittedName>
</protein>
<dbReference type="NCBIfam" id="NF047855">
    <property type="entry name" value="AssmNtatRedNasC"/>
    <property type="match status" value="1"/>
</dbReference>
<dbReference type="CDD" id="cd00508">
    <property type="entry name" value="MopB_CT_Fdh-Nap-like"/>
    <property type="match status" value="1"/>
</dbReference>
<dbReference type="InterPro" id="IPR006655">
    <property type="entry name" value="Mopterin_OxRdtase_prok_CS"/>
</dbReference>
<dbReference type="InterPro" id="IPR006657">
    <property type="entry name" value="MoPterin_dinucl-bd_dom"/>
</dbReference>
<sequence length="730" mass="81242">MSDFLKHFRTEQLEKGKEKIMDTKCPYCSVQCTMSLIEEKIITRKRFKAKPNKSDPTSEGRLCIKGVNAHQHVISNERVTHPLIKIDGEFVKIPWELALEYIAEQFKTIQREDGKDAVAAYGGGSLTNEEAYLLGKFARVGLQTKHIDYNGRFCMSAAATAANHAFGIDRGLTNGLHEIKDAKCIILAGTNIADCQPTILPYFRKAKKNGAYIIVIDPRETGTSKLADLHLQVKPGKDAYIANGMLKVLSDEGFLDEEFIKNRTDGFDHVLADLPSIDLEEMAQQSGVSAEQIKLAARKYGEAETGFLFTARGVEQHANGYENVRHFLNLVLGTGKIGKHACGYGAITGQGNGQGGREHGQKADQLPGYRSIENKEHREYIAKVWGIDEKDLPGKGVSAYEMMEAIDQEEITAMLVMASNPVVSNPNSIFVEKALKKLRFLVVVDMFVSETAELADLILPSSSYLEDEGTMTNLEGRVTLRKAERPMPKGVKHDWEILCDLASALGKKEGFSFSKAEEIFEELRLASKEGIADYSGITYNRIKEVGIIWPCPDTNHPGTPRLFDSSFSHRDGKAKFYPVQVSRQFPEISDEFPILLTTGRLMEHYLTGVQTRRSPDLLSRAKEPLLEIHPDTAATYGIDNGALFQIDSKQGSMIIRSNYSDKIRRDTVFAPFHWGDSQSINRVTSPALDPFCKMPEFKVCPIRVSPLVERKLVHQGQGGKQNETVDQGSS</sequence>
<dbReference type="Pfam" id="PF00384">
    <property type="entry name" value="Molybdopterin"/>
    <property type="match status" value="1"/>
</dbReference>
<feature type="domain" description="4Fe-4S Mo/W bis-MGD-type" evidence="6">
    <location>
        <begin position="18"/>
        <end position="77"/>
    </location>
</feature>
<comment type="cofactor">
    <cofactor evidence="1">
        <name>Mo-bis(molybdopterin guanine dinucleotide)</name>
        <dbReference type="ChEBI" id="CHEBI:60539"/>
    </cofactor>
</comment>
<dbReference type="Pfam" id="PF01568">
    <property type="entry name" value="Molydop_binding"/>
    <property type="match status" value="1"/>
</dbReference>
<dbReference type="Pfam" id="PF04879">
    <property type="entry name" value="Molybdop_Fe4S4"/>
    <property type="match status" value="1"/>
</dbReference>
<evidence type="ECO:0000256" key="3">
    <source>
        <dbReference type="ARBA" id="ARBA00022723"/>
    </source>
</evidence>
<gene>
    <name evidence="7" type="ORF">KS419_09060</name>
</gene>
<name>A0ABS6JER7_9BACI</name>
<dbReference type="PROSITE" id="PS00490">
    <property type="entry name" value="MOLYBDOPTERIN_PROK_2"/>
    <property type="match status" value="1"/>
</dbReference>
<dbReference type="PANTHER" id="PTHR43105">
    <property type="entry name" value="RESPIRATORY NITRATE REDUCTASE"/>
    <property type="match status" value="1"/>
</dbReference>
<keyword evidence="8" id="KW-1185">Reference proteome</keyword>
<dbReference type="EMBL" id="JAHQCS010000088">
    <property type="protein sequence ID" value="MBU9711885.1"/>
    <property type="molecule type" value="Genomic_DNA"/>
</dbReference>
<dbReference type="Proteomes" id="UP000784880">
    <property type="component" value="Unassembled WGS sequence"/>
</dbReference>
<evidence type="ECO:0000259" key="6">
    <source>
        <dbReference type="PROSITE" id="PS51669"/>
    </source>
</evidence>
<dbReference type="SMART" id="SM00926">
    <property type="entry name" value="Molybdop_Fe4S4"/>
    <property type="match status" value="1"/>
</dbReference>
<evidence type="ECO:0000313" key="7">
    <source>
        <dbReference type="EMBL" id="MBU9711885.1"/>
    </source>
</evidence>
<evidence type="ECO:0000256" key="5">
    <source>
        <dbReference type="ARBA" id="ARBA00023014"/>
    </source>
</evidence>
<dbReference type="PROSITE" id="PS51669">
    <property type="entry name" value="4FE4S_MOW_BIS_MGD"/>
    <property type="match status" value="1"/>
</dbReference>
<proteinExistence type="predicted"/>
<keyword evidence="2" id="KW-0004">4Fe-4S</keyword>
<dbReference type="RefSeq" id="WP_217065979.1">
    <property type="nucleotide sequence ID" value="NZ_JAHQCS010000088.1"/>
</dbReference>
<comment type="caution">
    <text evidence="7">The sequence shown here is derived from an EMBL/GenBank/DDBJ whole genome shotgun (WGS) entry which is preliminary data.</text>
</comment>
<organism evidence="7 8">
    <name type="scientific">Evansella tamaricis</name>
    <dbReference type="NCBI Taxonomy" id="2069301"/>
    <lineage>
        <taxon>Bacteria</taxon>
        <taxon>Bacillati</taxon>
        <taxon>Bacillota</taxon>
        <taxon>Bacilli</taxon>
        <taxon>Bacillales</taxon>
        <taxon>Bacillaceae</taxon>
        <taxon>Evansella</taxon>
    </lineage>
</organism>
<accession>A0ABS6JER7</accession>
<dbReference type="CDD" id="cd02754">
    <property type="entry name" value="MopB_Nitrate-R-NapA-like"/>
    <property type="match status" value="1"/>
</dbReference>
<evidence type="ECO:0000256" key="1">
    <source>
        <dbReference type="ARBA" id="ARBA00001942"/>
    </source>
</evidence>
<dbReference type="InterPro" id="IPR006963">
    <property type="entry name" value="Mopterin_OxRdtase_4Fe-4S_dom"/>
</dbReference>
<evidence type="ECO:0000256" key="4">
    <source>
        <dbReference type="ARBA" id="ARBA00023004"/>
    </source>
</evidence>
<reference evidence="7 8" key="1">
    <citation type="submission" date="2021-06" db="EMBL/GenBank/DDBJ databases">
        <title>Bacillus sp. RD4P76, an endophyte from a halophyte.</title>
        <authorList>
            <person name="Sun J.-Q."/>
        </authorList>
    </citation>
    <scope>NUCLEOTIDE SEQUENCE [LARGE SCALE GENOMIC DNA]</scope>
    <source>
        <strain evidence="7 8">CGMCC 1.15917</strain>
    </source>
</reference>
<evidence type="ECO:0000256" key="2">
    <source>
        <dbReference type="ARBA" id="ARBA00022485"/>
    </source>
</evidence>
<dbReference type="InterPro" id="IPR050123">
    <property type="entry name" value="Prok_molybdopt-oxidoreductase"/>
</dbReference>
<dbReference type="InterPro" id="IPR006656">
    <property type="entry name" value="Mopterin_OxRdtase"/>
</dbReference>
<keyword evidence="3" id="KW-0479">Metal-binding</keyword>
<evidence type="ECO:0000313" key="8">
    <source>
        <dbReference type="Proteomes" id="UP000784880"/>
    </source>
</evidence>
<keyword evidence="4" id="KW-0408">Iron</keyword>
<dbReference type="PANTHER" id="PTHR43105:SF10">
    <property type="entry name" value="NADH-QUINONE OXIDOREDUCTASE SUBUNIT G"/>
    <property type="match status" value="1"/>
</dbReference>